<gene>
    <name evidence="1" type="ORF">WMSIL1_LOCUS8877</name>
</gene>
<accession>A0A564YQE9</accession>
<reference evidence="1 2" key="1">
    <citation type="submission" date="2019-07" db="EMBL/GenBank/DDBJ databases">
        <authorList>
            <person name="Jastrzebski P J."/>
            <person name="Paukszto L."/>
            <person name="Jastrzebski P J."/>
        </authorList>
    </citation>
    <scope>NUCLEOTIDE SEQUENCE [LARGE SCALE GENOMIC DNA]</scope>
    <source>
        <strain evidence="1 2">WMS-il1</strain>
    </source>
</reference>
<evidence type="ECO:0000313" key="2">
    <source>
        <dbReference type="Proteomes" id="UP000321570"/>
    </source>
</evidence>
<name>A0A564YQE9_HYMDI</name>
<dbReference type="Proteomes" id="UP000321570">
    <property type="component" value="Unassembled WGS sequence"/>
</dbReference>
<dbReference type="EMBL" id="CABIJS010000333">
    <property type="protein sequence ID" value="VUZ49380.1"/>
    <property type="molecule type" value="Genomic_DNA"/>
</dbReference>
<protein>
    <submittedName>
        <fullName evidence="1">Uncharacterized protein</fullName>
    </submittedName>
</protein>
<sequence length="53" mass="5717">MSVSDSYTSCSSPLFLSTLPSLSLSLTCFNPRCGLLEYILAHLTPGVLLYNSC</sequence>
<organism evidence="1 2">
    <name type="scientific">Hymenolepis diminuta</name>
    <name type="common">Rat tapeworm</name>
    <dbReference type="NCBI Taxonomy" id="6216"/>
    <lineage>
        <taxon>Eukaryota</taxon>
        <taxon>Metazoa</taxon>
        <taxon>Spiralia</taxon>
        <taxon>Lophotrochozoa</taxon>
        <taxon>Platyhelminthes</taxon>
        <taxon>Cestoda</taxon>
        <taxon>Eucestoda</taxon>
        <taxon>Cyclophyllidea</taxon>
        <taxon>Hymenolepididae</taxon>
        <taxon>Hymenolepis</taxon>
    </lineage>
</organism>
<evidence type="ECO:0000313" key="1">
    <source>
        <dbReference type="EMBL" id="VUZ49380.1"/>
    </source>
</evidence>
<dbReference type="AlphaFoldDB" id="A0A564YQE9"/>
<proteinExistence type="predicted"/>
<keyword evidence="2" id="KW-1185">Reference proteome</keyword>